<organism evidence="1 2">
    <name type="scientific">Paraburkholderia silvatlantica</name>
    <dbReference type="NCBI Taxonomy" id="321895"/>
    <lineage>
        <taxon>Bacteria</taxon>
        <taxon>Pseudomonadati</taxon>
        <taxon>Pseudomonadota</taxon>
        <taxon>Betaproteobacteria</taxon>
        <taxon>Burkholderiales</taxon>
        <taxon>Burkholderiaceae</taxon>
        <taxon>Paraburkholderia</taxon>
    </lineage>
</organism>
<sequence length="133" mass="14987">MADTQKEIAELLSKVGSGKATATDKIKLAELLNTSAQEEAKEEFNQKIVKVKEFIEKQGLTFQEVADAIKGPPALIFQWVDDAGKEHNRYEGEKGKFPIWVEDLKKSLTKEKALSFAKNDKGRTFVENVYKPK</sequence>
<reference evidence="1 2" key="1">
    <citation type="submission" date="2020-08" db="EMBL/GenBank/DDBJ databases">
        <title>Genomic Encyclopedia of Type Strains, Phase IV (KMG-V): Genome sequencing to study the core and pangenomes of soil and plant-associated prokaryotes.</title>
        <authorList>
            <person name="Whitman W."/>
        </authorList>
    </citation>
    <scope>NUCLEOTIDE SEQUENCE [LARGE SCALE GENOMIC DNA]</scope>
    <source>
        <strain evidence="1 2">SRMrh-85</strain>
    </source>
</reference>
<comment type="caution">
    <text evidence="1">The sequence shown here is derived from an EMBL/GenBank/DDBJ whole genome shotgun (WGS) entry which is preliminary data.</text>
</comment>
<dbReference type="EMBL" id="JACHVZ010000028">
    <property type="protein sequence ID" value="MBB2932471.1"/>
    <property type="molecule type" value="Genomic_DNA"/>
</dbReference>
<accession>A0ABR6FYI7</accession>
<dbReference type="Proteomes" id="UP000533533">
    <property type="component" value="Unassembled WGS sequence"/>
</dbReference>
<name>A0ABR6FYI7_9BURK</name>
<keyword evidence="2" id="KW-1185">Reference proteome</keyword>
<protein>
    <recommendedName>
        <fullName evidence="3">DNA-binding protein H-NS</fullName>
    </recommendedName>
</protein>
<gene>
    <name evidence="1" type="ORF">FHX59_006956</name>
</gene>
<dbReference type="RefSeq" id="WP_133253731.1">
    <property type="nucleotide sequence ID" value="NZ_JACHVZ010000028.1"/>
</dbReference>
<evidence type="ECO:0000313" key="1">
    <source>
        <dbReference type="EMBL" id="MBB2932471.1"/>
    </source>
</evidence>
<proteinExistence type="predicted"/>
<evidence type="ECO:0000313" key="2">
    <source>
        <dbReference type="Proteomes" id="UP000533533"/>
    </source>
</evidence>
<evidence type="ECO:0008006" key="3">
    <source>
        <dbReference type="Google" id="ProtNLM"/>
    </source>
</evidence>